<evidence type="ECO:0000256" key="1">
    <source>
        <dbReference type="ARBA" id="ARBA00006328"/>
    </source>
</evidence>
<sequence length="305" mass="33443">MSTYLVTQATGGQSQWVITHLLAASLKVHAVVRNTQKVPPVLKSPGVTLFQGESTDFDVILKAAQGCKAAFLNTFPIPGLEAQQAKTIVEACEKAGVESIVAATTFTTGKRAFWDDEKTDECQLREYFVSKAQVEDIVRGGNFKAYTILRPAILHQDFLLPGAYQNYPKLPQGILDHAFNDGVKAPFTDAQDVGRYAAAAMQDPAKFAGQEIDLATEALTMEEAHDILTKVSGREVGLRRKTPEEEEEAKAAIFGQRFQLFANVKDFSAHVVVGKELEEKFGIPYTPLLASLQRDKARLLECLPA</sequence>
<dbReference type="GeneID" id="28856213"/>
<evidence type="ECO:0000313" key="5">
    <source>
        <dbReference type="Proteomes" id="UP000078397"/>
    </source>
</evidence>
<name>A0A179FQ46_METCM</name>
<dbReference type="InterPro" id="IPR008030">
    <property type="entry name" value="NmrA-like"/>
</dbReference>
<protein>
    <submittedName>
        <fullName evidence="4">NmrA-like family protein</fullName>
    </submittedName>
</protein>
<dbReference type="InterPro" id="IPR051164">
    <property type="entry name" value="NmrA-like_oxidored"/>
</dbReference>
<dbReference type="PANTHER" id="PTHR42748">
    <property type="entry name" value="NITROGEN METABOLITE REPRESSION PROTEIN NMRA FAMILY MEMBER"/>
    <property type="match status" value="1"/>
</dbReference>
<dbReference type="EMBL" id="LSBJ02000004">
    <property type="protein sequence ID" value="OAQ67193.1"/>
    <property type="molecule type" value="Genomic_DNA"/>
</dbReference>
<organism evidence="4 5">
    <name type="scientific">Pochonia chlamydosporia 170</name>
    <dbReference type="NCBI Taxonomy" id="1380566"/>
    <lineage>
        <taxon>Eukaryota</taxon>
        <taxon>Fungi</taxon>
        <taxon>Dikarya</taxon>
        <taxon>Ascomycota</taxon>
        <taxon>Pezizomycotina</taxon>
        <taxon>Sordariomycetes</taxon>
        <taxon>Hypocreomycetidae</taxon>
        <taxon>Hypocreales</taxon>
        <taxon>Clavicipitaceae</taxon>
        <taxon>Pochonia</taxon>
    </lineage>
</organism>
<dbReference type="Proteomes" id="UP000078397">
    <property type="component" value="Unassembled WGS sequence"/>
</dbReference>
<keyword evidence="2" id="KW-0521">NADP</keyword>
<dbReference type="OrthoDB" id="3358371at2759"/>
<dbReference type="AlphaFoldDB" id="A0A179FQ46"/>
<proteinExistence type="inferred from homology"/>
<dbReference type="KEGG" id="pchm:VFPPC_14450"/>
<accession>A0A179FQ46</accession>
<reference evidence="4 5" key="1">
    <citation type="journal article" date="2016" name="PLoS Pathog.">
        <title>Biosynthesis of antibiotic leucinostatins in bio-control fungus Purpureocillium lilacinum and their inhibition on phytophthora revealed by genome mining.</title>
        <authorList>
            <person name="Wang G."/>
            <person name="Liu Z."/>
            <person name="Lin R."/>
            <person name="Li E."/>
            <person name="Mao Z."/>
            <person name="Ling J."/>
            <person name="Yang Y."/>
            <person name="Yin W.B."/>
            <person name="Xie B."/>
        </authorList>
    </citation>
    <scope>NUCLEOTIDE SEQUENCE [LARGE SCALE GENOMIC DNA]</scope>
    <source>
        <strain evidence="4">170</strain>
    </source>
</reference>
<evidence type="ECO:0000256" key="2">
    <source>
        <dbReference type="ARBA" id="ARBA00022857"/>
    </source>
</evidence>
<comment type="similarity">
    <text evidence="1">Belongs to the NmrA-type oxidoreductase family.</text>
</comment>
<gene>
    <name evidence="4" type="ORF">VFPPC_14450</name>
</gene>
<dbReference type="InterPro" id="IPR036291">
    <property type="entry name" value="NAD(P)-bd_dom_sf"/>
</dbReference>
<dbReference type="PANTHER" id="PTHR42748:SF7">
    <property type="entry name" value="NMRA LIKE REDOX SENSOR 1-RELATED"/>
    <property type="match status" value="1"/>
</dbReference>
<dbReference type="STRING" id="1380566.A0A179FQ46"/>
<comment type="caution">
    <text evidence="4">The sequence shown here is derived from an EMBL/GenBank/DDBJ whole genome shotgun (WGS) entry which is preliminary data.</text>
</comment>
<evidence type="ECO:0000259" key="3">
    <source>
        <dbReference type="Pfam" id="PF05368"/>
    </source>
</evidence>
<feature type="domain" description="NmrA-like" evidence="3">
    <location>
        <begin position="3"/>
        <end position="242"/>
    </location>
</feature>
<dbReference type="SUPFAM" id="SSF51735">
    <property type="entry name" value="NAD(P)-binding Rossmann-fold domains"/>
    <property type="match status" value="1"/>
</dbReference>
<dbReference type="Pfam" id="PF05368">
    <property type="entry name" value="NmrA"/>
    <property type="match status" value="1"/>
</dbReference>
<keyword evidence="5" id="KW-1185">Reference proteome</keyword>
<dbReference type="RefSeq" id="XP_018144280.1">
    <property type="nucleotide sequence ID" value="XM_018292219.1"/>
</dbReference>
<evidence type="ECO:0000313" key="4">
    <source>
        <dbReference type="EMBL" id="OAQ67193.1"/>
    </source>
</evidence>
<dbReference type="Gene3D" id="3.40.50.720">
    <property type="entry name" value="NAD(P)-binding Rossmann-like Domain"/>
    <property type="match status" value="1"/>
</dbReference>